<protein>
    <submittedName>
        <fullName evidence="2">AlkP-core domain protein</fullName>
    </submittedName>
</protein>
<dbReference type="EMBL" id="AM180088">
    <property type="protein sequence ID" value="CAJ53640.1"/>
    <property type="molecule type" value="Genomic_DNA"/>
</dbReference>
<dbReference type="STRING" id="362976.HQ_3550A"/>
<sequence length="236" mass="27134">MKQHTFVLTAFHSTSRVIIRLDSSEVNGTFSEDNRILRKLINNRTVSGSLNEFTSARAVIRDSRNNNSDFDREIFLPDLVTNQAITTGRDDQPERMIVHYMQPHAPFISSALERGYLKEHEKSPYSYLKEDGDFDTIWEAYLNNLRFVLDEIGRLLDNIDADSVVITADHGELFGEWNLYSHTYGVPHLNLCSVPWVETSAVDTGWSYPKGEISQYEIIPDEEANVEDRLNALRYN</sequence>
<dbReference type="eggNOG" id="arCOG04525">
    <property type="taxonomic scope" value="Archaea"/>
</dbReference>
<keyword evidence="3" id="KW-1185">Reference proteome</keyword>
<dbReference type="RefSeq" id="WP_011572731.1">
    <property type="nucleotide sequence ID" value="NC_008212.1"/>
</dbReference>
<gene>
    <name evidence="2" type="ordered locus">HQ_3550A</name>
</gene>
<dbReference type="AlphaFoldDB" id="Q18EI4"/>
<dbReference type="SUPFAM" id="SSF53649">
    <property type="entry name" value="Alkaline phosphatase-like"/>
    <property type="match status" value="1"/>
</dbReference>
<evidence type="ECO:0000313" key="2">
    <source>
        <dbReference type="EMBL" id="CAJ53640.1"/>
    </source>
</evidence>
<name>Q18EI4_HALWD</name>
<dbReference type="InterPro" id="IPR000917">
    <property type="entry name" value="Sulfatase_N"/>
</dbReference>
<evidence type="ECO:0000259" key="1">
    <source>
        <dbReference type="Pfam" id="PF00884"/>
    </source>
</evidence>
<evidence type="ECO:0000313" key="3">
    <source>
        <dbReference type="Proteomes" id="UP000001975"/>
    </source>
</evidence>
<organism evidence="2 3">
    <name type="scientific">Haloquadratum walsbyi (strain DSM 16790 / HBSQ001)</name>
    <dbReference type="NCBI Taxonomy" id="362976"/>
    <lineage>
        <taxon>Archaea</taxon>
        <taxon>Methanobacteriati</taxon>
        <taxon>Methanobacteriota</taxon>
        <taxon>Stenosarchaea group</taxon>
        <taxon>Halobacteria</taxon>
        <taxon>Halobacteriales</taxon>
        <taxon>Haloferacaceae</taxon>
        <taxon>Haloquadratum</taxon>
    </lineage>
</organism>
<dbReference type="HOGENOM" id="CLU_069530_0_0_2"/>
<dbReference type="Gene3D" id="3.40.720.10">
    <property type="entry name" value="Alkaline Phosphatase, subunit A"/>
    <property type="match status" value="1"/>
</dbReference>
<dbReference type="InterPro" id="IPR017850">
    <property type="entry name" value="Alkaline_phosphatase_core_sf"/>
</dbReference>
<dbReference type="KEGG" id="hwa:HQ_3550A"/>
<feature type="domain" description="Sulfatase N-terminal" evidence="1">
    <location>
        <begin position="78"/>
        <end position="183"/>
    </location>
</feature>
<dbReference type="GeneID" id="4193547"/>
<proteinExistence type="predicted"/>
<dbReference type="Proteomes" id="UP000001975">
    <property type="component" value="Chromosome"/>
</dbReference>
<reference evidence="2 3" key="1">
    <citation type="journal article" date="2006" name="BMC Genomics">
        <title>The genome of the square archaeon Haloquadratum walsbyi: life at the limits of water activity.</title>
        <authorList>
            <person name="Bolhuis H.H."/>
            <person name="Palm P.P."/>
            <person name="Wende A.W."/>
            <person name="Falb M.M."/>
            <person name="Rampp M.M."/>
            <person name="Rodriguez-Valera F.F."/>
            <person name="Pfeiffer F.F."/>
            <person name="Oesterhelt D.D."/>
        </authorList>
    </citation>
    <scope>NUCLEOTIDE SEQUENCE [LARGE SCALE GENOMIC DNA]</scope>
    <source>
        <strain evidence="3">DSM 16790 / HBSQ001</strain>
    </source>
</reference>
<accession>Q18EI4</accession>
<dbReference type="Pfam" id="PF00884">
    <property type="entry name" value="Sulfatase"/>
    <property type="match status" value="1"/>
</dbReference>